<dbReference type="Proteomes" id="UP000192578">
    <property type="component" value="Unassembled WGS sequence"/>
</dbReference>
<comment type="catalytic activity">
    <reaction evidence="9">
        <text>N-terminal L-prolyl-L-prolyl-L-lysyl-[protein] + 2 S-adenosyl-L-methionine = N-terminal N,N-dimethyl-L-prolyl-L-prolyl-L-lysyl-[protein] + 2 S-adenosyl-L-homocysteine + 2 H(+)</text>
        <dbReference type="Rhea" id="RHEA:54736"/>
        <dbReference type="Rhea" id="RHEA-COMP:13787"/>
        <dbReference type="Rhea" id="RHEA-COMP:13974"/>
        <dbReference type="ChEBI" id="CHEBI:15378"/>
        <dbReference type="ChEBI" id="CHEBI:57856"/>
        <dbReference type="ChEBI" id="CHEBI:59789"/>
        <dbReference type="ChEBI" id="CHEBI:138059"/>
        <dbReference type="ChEBI" id="CHEBI:138318"/>
        <dbReference type="EC" id="2.1.1.244"/>
    </reaction>
</comment>
<sequence length="221" mass="25341">MDDPECYDKASKYWAEIPATVDGMLGGLSKVSTSDINFSSRCFEQLRSKGFITQSQLVVDVGAGIGRISKHFLSKHFDQVDLLEADEHFLAAAPNYLGPTVLKQIRKTIPLRLQDFHPEPETYDCVWIQWVSSHLRDEDFVEALRRLKASLRAASNGLIFVKENLTQPHQGDEFDSLDASVTRTRERFLELFEQAELTLIRESKQDRFPTELYEVRLFALQ</sequence>
<feature type="binding site" evidence="11">
    <location>
        <position position="129"/>
    </location>
    <ligand>
        <name>S-adenosyl-L-methionine</name>
        <dbReference type="ChEBI" id="CHEBI:59789"/>
    </ligand>
</feature>
<keyword evidence="4 11" id="KW-0949">S-adenosyl-L-methionine</keyword>
<comment type="catalytic activity">
    <reaction evidence="8">
        <text>N-terminal L-seryl-L-prolyl-L-lysyl-[protein] + 3 S-adenosyl-L-methionine = N-terminal N,N,N-trimethyl-L-seryl-L-prolyl-L-lysyl-[protein] + 3 S-adenosyl-L-homocysteine + 3 H(+)</text>
        <dbReference type="Rhea" id="RHEA:54724"/>
        <dbReference type="Rhea" id="RHEA-COMP:13789"/>
        <dbReference type="Rhea" id="RHEA-COMP:13973"/>
        <dbReference type="ChEBI" id="CHEBI:15378"/>
        <dbReference type="ChEBI" id="CHEBI:57856"/>
        <dbReference type="ChEBI" id="CHEBI:59789"/>
        <dbReference type="ChEBI" id="CHEBI:138061"/>
        <dbReference type="ChEBI" id="CHEBI:138317"/>
        <dbReference type="EC" id="2.1.1.244"/>
    </reaction>
</comment>
<dbReference type="Pfam" id="PF05891">
    <property type="entry name" value="Methyltransf_PK"/>
    <property type="match status" value="1"/>
</dbReference>
<evidence type="ECO:0000256" key="6">
    <source>
        <dbReference type="ARBA" id="ARBA00039449"/>
    </source>
</evidence>
<dbReference type="EC" id="2.1.1.244" evidence="5"/>
<comment type="caution">
    <text evidence="12">The sequence shown here is derived from an EMBL/GenBank/DDBJ whole genome shotgun (WGS) entry which is preliminary data.</text>
</comment>
<evidence type="ECO:0000256" key="8">
    <source>
        <dbReference type="ARBA" id="ARBA00047306"/>
    </source>
</evidence>
<evidence type="ECO:0000256" key="10">
    <source>
        <dbReference type="ARBA" id="ARBA00048167"/>
    </source>
</evidence>
<comment type="similarity">
    <text evidence="1">Belongs to the methyltransferase superfamily. NTM1 family.</text>
</comment>
<evidence type="ECO:0000256" key="2">
    <source>
        <dbReference type="ARBA" id="ARBA00022603"/>
    </source>
</evidence>
<evidence type="ECO:0000256" key="1">
    <source>
        <dbReference type="ARBA" id="ARBA00009059"/>
    </source>
</evidence>
<organism evidence="12 13">
    <name type="scientific">Hypsibius exemplaris</name>
    <name type="common">Freshwater tardigrade</name>
    <dbReference type="NCBI Taxonomy" id="2072580"/>
    <lineage>
        <taxon>Eukaryota</taxon>
        <taxon>Metazoa</taxon>
        <taxon>Ecdysozoa</taxon>
        <taxon>Tardigrada</taxon>
        <taxon>Eutardigrada</taxon>
        <taxon>Parachela</taxon>
        <taxon>Hypsibioidea</taxon>
        <taxon>Hypsibiidae</taxon>
        <taxon>Hypsibius</taxon>
    </lineage>
</organism>
<gene>
    <name evidence="12" type="ORF">BV898_13786</name>
</gene>
<evidence type="ECO:0000256" key="11">
    <source>
        <dbReference type="PIRSR" id="PIRSR016958-1"/>
    </source>
</evidence>
<reference evidence="13" key="1">
    <citation type="submission" date="2017-01" db="EMBL/GenBank/DDBJ databases">
        <title>Comparative genomics of anhydrobiosis in the tardigrade Hypsibius dujardini.</title>
        <authorList>
            <person name="Yoshida Y."/>
            <person name="Koutsovoulos G."/>
            <person name="Laetsch D."/>
            <person name="Stevens L."/>
            <person name="Kumar S."/>
            <person name="Horikawa D."/>
            <person name="Ishino K."/>
            <person name="Komine S."/>
            <person name="Tomita M."/>
            <person name="Blaxter M."/>
            <person name="Arakawa K."/>
        </authorList>
    </citation>
    <scope>NUCLEOTIDE SEQUENCE [LARGE SCALE GENOMIC DNA]</scope>
    <source>
        <strain evidence="13">Z151</strain>
    </source>
</reference>
<evidence type="ECO:0000313" key="12">
    <source>
        <dbReference type="EMBL" id="OQV11907.1"/>
    </source>
</evidence>
<dbReference type="EMBL" id="MTYJ01000158">
    <property type="protein sequence ID" value="OQV11907.1"/>
    <property type="molecule type" value="Genomic_DNA"/>
</dbReference>
<evidence type="ECO:0000256" key="5">
    <source>
        <dbReference type="ARBA" id="ARBA00039112"/>
    </source>
</evidence>
<keyword evidence="2" id="KW-0489">Methyltransferase</keyword>
<evidence type="ECO:0000256" key="9">
    <source>
        <dbReference type="ARBA" id="ARBA00047885"/>
    </source>
</evidence>
<evidence type="ECO:0000256" key="4">
    <source>
        <dbReference type="ARBA" id="ARBA00022691"/>
    </source>
</evidence>
<dbReference type="GO" id="GO:0000179">
    <property type="term" value="F:rRNA (adenine-N6,N6-)-dimethyltransferase activity"/>
    <property type="evidence" value="ECO:0007669"/>
    <property type="project" value="InterPro"/>
</dbReference>
<feature type="binding site" evidence="11">
    <location>
        <begin position="113"/>
        <end position="114"/>
    </location>
    <ligand>
        <name>S-adenosyl-L-methionine</name>
        <dbReference type="ChEBI" id="CHEBI:59789"/>
    </ligand>
</feature>
<dbReference type="GO" id="GO:0071885">
    <property type="term" value="F:N-terminal protein N-methyltransferase activity"/>
    <property type="evidence" value="ECO:0007669"/>
    <property type="project" value="UniProtKB-EC"/>
</dbReference>
<dbReference type="InterPro" id="IPR020596">
    <property type="entry name" value="rRNA_Ade_Mease_Trfase_CS"/>
</dbReference>
<dbReference type="AlphaFoldDB" id="A0A1W0W9M6"/>
<evidence type="ECO:0000256" key="7">
    <source>
        <dbReference type="ARBA" id="ARBA00043129"/>
    </source>
</evidence>
<keyword evidence="13" id="KW-1185">Reference proteome</keyword>
<proteinExistence type="inferred from homology"/>
<protein>
    <recommendedName>
        <fullName evidence="6">Alpha N-terminal protein methyltransferase 1</fullName>
        <ecNumber evidence="5">2.1.1.244</ecNumber>
    </recommendedName>
    <alternativeName>
        <fullName evidence="7">X-Pro-Lys N-terminal protein methyltransferase 1</fullName>
    </alternativeName>
</protein>
<dbReference type="Gene3D" id="3.40.50.150">
    <property type="entry name" value="Vaccinia Virus protein VP39"/>
    <property type="match status" value="1"/>
</dbReference>
<dbReference type="InterPro" id="IPR029063">
    <property type="entry name" value="SAM-dependent_MTases_sf"/>
</dbReference>
<dbReference type="GO" id="GO:0005737">
    <property type="term" value="C:cytoplasm"/>
    <property type="evidence" value="ECO:0007669"/>
    <property type="project" value="TreeGrafter"/>
</dbReference>
<dbReference type="PANTHER" id="PTHR12753:SF0">
    <property type="entry name" value="ALPHA N-TERMINAL PROTEIN METHYLTRANSFERASE 1"/>
    <property type="match status" value="1"/>
</dbReference>
<evidence type="ECO:0000256" key="3">
    <source>
        <dbReference type="ARBA" id="ARBA00022679"/>
    </source>
</evidence>
<dbReference type="CDD" id="cd02440">
    <property type="entry name" value="AdoMet_MTases"/>
    <property type="match status" value="1"/>
</dbReference>
<dbReference type="InterPro" id="IPR008576">
    <property type="entry name" value="MeTrfase_NTM1"/>
</dbReference>
<feature type="binding site" evidence="11">
    <location>
        <position position="67"/>
    </location>
    <ligand>
        <name>S-adenosyl-L-methionine</name>
        <dbReference type="ChEBI" id="CHEBI:59789"/>
    </ligand>
</feature>
<dbReference type="SUPFAM" id="SSF53335">
    <property type="entry name" value="S-adenosyl-L-methionine-dependent methyltransferases"/>
    <property type="match status" value="1"/>
</dbReference>
<dbReference type="PANTHER" id="PTHR12753">
    <property type="entry name" value="AD-003 - RELATED"/>
    <property type="match status" value="1"/>
</dbReference>
<feature type="binding site" evidence="11">
    <location>
        <position position="62"/>
    </location>
    <ligand>
        <name>S-adenosyl-L-methionine</name>
        <dbReference type="ChEBI" id="CHEBI:59789"/>
    </ligand>
</feature>
<dbReference type="OrthoDB" id="1298661at2759"/>
<dbReference type="PIRSF" id="PIRSF016958">
    <property type="entry name" value="DUF858_MeTrfase_lik"/>
    <property type="match status" value="1"/>
</dbReference>
<keyword evidence="3" id="KW-0808">Transferase</keyword>
<dbReference type="PROSITE" id="PS01131">
    <property type="entry name" value="RRNA_A_DIMETH"/>
    <property type="match status" value="1"/>
</dbReference>
<evidence type="ECO:0000313" key="13">
    <source>
        <dbReference type="Proteomes" id="UP000192578"/>
    </source>
</evidence>
<comment type="catalytic activity">
    <reaction evidence="10">
        <text>N-terminal L-alanyl-L-prolyl-L-lysyl-[protein] + 3 S-adenosyl-L-methionine = N-terminal N,N,N-trimethyl-L-alanyl-L-prolyl-L-lysyl-[protein] + 3 S-adenosyl-L-homocysteine + 3 H(+)</text>
        <dbReference type="Rhea" id="RHEA:54712"/>
        <dbReference type="Rhea" id="RHEA-COMP:13785"/>
        <dbReference type="Rhea" id="RHEA-COMP:13971"/>
        <dbReference type="ChEBI" id="CHEBI:15378"/>
        <dbReference type="ChEBI" id="CHEBI:57856"/>
        <dbReference type="ChEBI" id="CHEBI:59789"/>
        <dbReference type="ChEBI" id="CHEBI:138057"/>
        <dbReference type="ChEBI" id="CHEBI:138315"/>
        <dbReference type="EC" id="2.1.1.244"/>
    </reaction>
</comment>
<name>A0A1W0W9M6_HYPEX</name>
<accession>A0A1W0W9M6</accession>